<evidence type="ECO:0000313" key="1">
    <source>
        <dbReference type="EMBL" id="KAA6343085.1"/>
    </source>
</evidence>
<organism evidence="1">
    <name type="scientific">termite gut metagenome</name>
    <dbReference type="NCBI Taxonomy" id="433724"/>
    <lineage>
        <taxon>unclassified sequences</taxon>
        <taxon>metagenomes</taxon>
        <taxon>organismal metagenomes</taxon>
    </lineage>
</organism>
<comment type="caution">
    <text evidence="1">The sequence shown here is derived from an EMBL/GenBank/DDBJ whole genome shotgun (WGS) entry which is preliminary data.</text>
</comment>
<accession>A0A5J4SC97</accession>
<dbReference type="AlphaFoldDB" id="A0A5J4SC97"/>
<reference evidence="1" key="1">
    <citation type="submission" date="2019-03" db="EMBL/GenBank/DDBJ databases">
        <title>Single cell metagenomics reveals metabolic interactions within the superorganism composed of flagellate Streblomastix strix and complex community of Bacteroidetes bacteria on its surface.</title>
        <authorList>
            <person name="Treitli S.C."/>
            <person name="Kolisko M."/>
            <person name="Husnik F."/>
            <person name="Keeling P."/>
            <person name="Hampl V."/>
        </authorList>
    </citation>
    <scope>NUCLEOTIDE SEQUENCE</scope>
    <source>
        <strain evidence="1">STM</strain>
    </source>
</reference>
<sequence length="1159" mass="134967">MAYIPLIKTTQWIDLSLEHKKLRQNFEDDLSKACVAKEPTQPIMLQGAFGIGKTNTLYYLFHYGWCVLKTPVFFVSLDELTQTIKEYAEQQSTGKIQNSDLGNFINEILNEQIESLKESDWDNIIDKIYFPEVKGGNLNGYLADFKMVEVIEDSENTTSFASVFSESVIRDAILSGNRPILLIDEFESKFYELKKIVETSGGGVLRELFDQIVQDIDLFYLVIGNGPASGYEIAKERGDDTSESETAANRRLKTKSIPFPTVNLLQRSFLKGKQKGYINFIWWLSRCRPGHILKLKDILETPDEINGLSFSEIITKPIFKEPIDEGGEAVTYLKTDIFNDIDGRLYPLLSKMLFDFSPIEFEIKDFKLILKDYTEHFYCSAKKCNVENDLLPVLKNDLYASFLKKLQEEEKYTSINYIEHIQPYFSYILSGISDENGDMAFGMINDRNPDKVLSDSFIIPLIELTYDFISLYQDDSLKEIKETLDFLLLIISKINESNEKEGLEKFIPNVYDLFEKCRLPRIEKAYLQISLSLIRETIEQPIGSPQLKYKNETIASILSDSELHKRKIPLIFQKTEKLDIYFIPDLPDEILKNYCANLEKYLCDSFIEKIHEKGDRLTRVIYLADNEIIEDFKQDLLYYEDENKPEPAFVLKKIEMVKLDDYQLNFATQVHDYIDSISKIGIIGTENGDLSLASNQDNTLIINIEDIIEIIGKRPWTEKKETIRTIEHYRKLLFDGYNSIFLIILHTSCKEYKDVLAEKVCNENDYRQNISDYRYFEKILKDETEAYDKYSGQIALLYLIENSKIDDNLKKLLDIAAREYHFVPDEKNAQKGINFAHILKILTKDKENLERHTEVFDLSSEFVGNLYKFVQSFLRDSIANIADSYDFIKKTTTNTHFIETYHQALGSSLHSELIQALYNLSYINTLDKESEITNVKDKITQIGDSLTEIRTKIIEKLNEIKDILNGNETFSSYPQKLQQALTGIVKAKQILDNASSFSTLLIVNSICEHFDEILDNSQLFFKQINTIYSSLQSQKGNVDRYQDEIDEMYQHPLTETLLNFEYQTKRSDNYLWKRFFLLNLKNESEYGLFEVKFNPFDFEKPYIYDDKLKRMVQKLVDIFQKLKPDFEVLLENICNIHNEAEETIKLREYVTELLNISEE</sequence>
<name>A0A5J4SC97_9ZZZZ</name>
<dbReference type="EMBL" id="SNRY01000289">
    <property type="protein sequence ID" value="KAA6343085.1"/>
    <property type="molecule type" value="Genomic_DNA"/>
</dbReference>
<proteinExistence type="predicted"/>
<gene>
    <name evidence="1" type="ORF">EZS27_009216</name>
</gene>
<protein>
    <submittedName>
        <fullName evidence="1">Uncharacterized protein</fullName>
    </submittedName>
</protein>